<accession>A0A9D3YT44</accession>
<organism evidence="1 2">
    <name type="scientific">Dreissena polymorpha</name>
    <name type="common">Zebra mussel</name>
    <name type="synonym">Mytilus polymorpha</name>
    <dbReference type="NCBI Taxonomy" id="45954"/>
    <lineage>
        <taxon>Eukaryota</taxon>
        <taxon>Metazoa</taxon>
        <taxon>Spiralia</taxon>
        <taxon>Lophotrochozoa</taxon>
        <taxon>Mollusca</taxon>
        <taxon>Bivalvia</taxon>
        <taxon>Autobranchia</taxon>
        <taxon>Heteroconchia</taxon>
        <taxon>Euheterodonta</taxon>
        <taxon>Imparidentia</taxon>
        <taxon>Neoheterodontei</taxon>
        <taxon>Myida</taxon>
        <taxon>Dreissenoidea</taxon>
        <taxon>Dreissenidae</taxon>
        <taxon>Dreissena</taxon>
    </lineage>
</organism>
<evidence type="ECO:0000313" key="1">
    <source>
        <dbReference type="EMBL" id="KAH3704036.1"/>
    </source>
</evidence>
<reference evidence="1" key="2">
    <citation type="submission" date="2020-11" db="EMBL/GenBank/DDBJ databases">
        <authorList>
            <person name="McCartney M.A."/>
            <person name="Auch B."/>
            <person name="Kono T."/>
            <person name="Mallez S."/>
            <person name="Becker A."/>
            <person name="Gohl D.M."/>
            <person name="Silverstein K.A.T."/>
            <person name="Koren S."/>
            <person name="Bechman K.B."/>
            <person name="Herman A."/>
            <person name="Abrahante J.E."/>
            <person name="Garbe J."/>
        </authorList>
    </citation>
    <scope>NUCLEOTIDE SEQUENCE</scope>
    <source>
        <strain evidence="1">Duluth1</strain>
        <tissue evidence="1">Whole animal</tissue>
    </source>
</reference>
<dbReference type="Proteomes" id="UP000828390">
    <property type="component" value="Unassembled WGS sequence"/>
</dbReference>
<comment type="caution">
    <text evidence="1">The sequence shown here is derived from an EMBL/GenBank/DDBJ whole genome shotgun (WGS) entry which is preliminary data.</text>
</comment>
<name>A0A9D3YT44_DREPO</name>
<sequence length="68" mass="7289">MCKMLLQITDDKGAPLSAVLLSLSGEKQYRSNNLTHEDGIMIFIGLVSIETCSGNTGLNACVKSFVPD</sequence>
<evidence type="ECO:0000313" key="2">
    <source>
        <dbReference type="Proteomes" id="UP000828390"/>
    </source>
</evidence>
<gene>
    <name evidence="1" type="ORF">DPMN_079091</name>
</gene>
<protein>
    <submittedName>
        <fullName evidence="1">Uncharacterized protein</fullName>
    </submittedName>
</protein>
<reference evidence="1" key="1">
    <citation type="journal article" date="2019" name="bioRxiv">
        <title>The Genome of the Zebra Mussel, Dreissena polymorpha: A Resource for Invasive Species Research.</title>
        <authorList>
            <person name="McCartney M.A."/>
            <person name="Auch B."/>
            <person name="Kono T."/>
            <person name="Mallez S."/>
            <person name="Zhang Y."/>
            <person name="Obille A."/>
            <person name="Becker A."/>
            <person name="Abrahante J.E."/>
            <person name="Garbe J."/>
            <person name="Badalamenti J.P."/>
            <person name="Herman A."/>
            <person name="Mangelson H."/>
            <person name="Liachko I."/>
            <person name="Sullivan S."/>
            <person name="Sone E.D."/>
            <person name="Koren S."/>
            <person name="Silverstein K.A.T."/>
            <person name="Beckman K.B."/>
            <person name="Gohl D.M."/>
        </authorList>
    </citation>
    <scope>NUCLEOTIDE SEQUENCE</scope>
    <source>
        <strain evidence="1">Duluth1</strain>
        <tissue evidence="1">Whole animal</tissue>
    </source>
</reference>
<dbReference type="EMBL" id="JAIWYP010000015">
    <property type="protein sequence ID" value="KAH3704036.1"/>
    <property type="molecule type" value="Genomic_DNA"/>
</dbReference>
<proteinExistence type="predicted"/>
<keyword evidence="2" id="KW-1185">Reference proteome</keyword>
<dbReference type="AlphaFoldDB" id="A0A9D3YT44"/>